<proteinExistence type="inferred from homology"/>
<dbReference type="InterPro" id="IPR050808">
    <property type="entry name" value="Phage_Integrase"/>
</dbReference>
<dbReference type="Gene3D" id="3.30.160.390">
    <property type="entry name" value="Integrase, DNA-binding domain"/>
    <property type="match status" value="1"/>
</dbReference>
<protein>
    <submittedName>
        <fullName evidence="4">DUF4102 domain-containing protein</fullName>
    </submittedName>
</protein>
<reference evidence="4" key="2">
    <citation type="submission" date="2018-07" db="EMBL/GenBank/DDBJ databases">
        <authorList>
            <consortium name="NCBI Pathogen Detection Project"/>
        </authorList>
    </citation>
    <scope>NUCLEOTIDE SEQUENCE</scope>
    <source>
        <strain evidence="4">2584-68</strain>
    </source>
</reference>
<reference evidence="4" key="1">
    <citation type="journal article" date="2018" name="Genome Biol.">
        <title>SKESA: strategic k-mer extension for scrupulous assemblies.</title>
        <authorList>
            <person name="Souvorov A."/>
            <person name="Agarwala R."/>
            <person name="Lipman D.J."/>
        </authorList>
    </citation>
    <scope>NUCLEOTIDE SEQUENCE</scope>
    <source>
        <strain evidence="4">2584-68</strain>
    </source>
</reference>
<evidence type="ECO:0000259" key="3">
    <source>
        <dbReference type="Pfam" id="PF13356"/>
    </source>
</evidence>
<name>A0A736VGF9_SALHO</name>
<evidence type="ECO:0000256" key="2">
    <source>
        <dbReference type="ARBA" id="ARBA00022908"/>
    </source>
</evidence>
<feature type="non-terminal residue" evidence="4">
    <location>
        <position position="49"/>
    </location>
</feature>
<dbReference type="EMBL" id="DAATAH010000029">
    <property type="protein sequence ID" value="HAE7765847.1"/>
    <property type="molecule type" value="Genomic_DNA"/>
</dbReference>
<dbReference type="GO" id="GO:0015074">
    <property type="term" value="P:DNA integration"/>
    <property type="evidence" value="ECO:0007669"/>
    <property type="project" value="UniProtKB-KW"/>
</dbReference>
<dbReference type="AlphaFoldDB" id="A0A736VGF9"/>
<dbReference type="PANTHER" id="PTHR30629:SF2">
    <property type="entry name" value="PROPHAGE INTEGRASE INTS-RELATED"/>
    <property type="match status" value="1"/>
</dbReference>
<dbReference type="Pfam" id="PF13356">
    <property type="entry name" value="Arm-DNA-bind_3"/>
    <property type="match status" value="1"/>
</dbReference>
<dbReference type="InterPro" id="IPR038488">
    <property type="entry name" value="Integrase_DNA-bd_sf"/>
</dbReference>
<keyword evidence="2" id="KW-0229">DNA integration</keyword>
<dbReference type="PANTHER" id="PTHR30629">
    <property type="entry name" value="PROPHAGE INTEGRASE"/>
    <property type="match status" value="1"/>
</dbReference>
<comment type="similarity">
    <text evidence="1">Belongs to the 'phage' integrase family.</text>
</comment>
<organism evidence="4">
    <name type="scientific">Salmonella enterica subsp. houtenae serovar 45:g,z51:-</name>
    <dbReference type="NCBI Taxonomy" id="1967611"/>
    <lineage>
        <taxon>Bacteria</taxon>
        <taxon>Pseudomonadati</taxon>
        <taxon>Pseudomonadota</taxon>
        <taxon>Gammaproteobacteria</taxon>
        <taxon>Enterobacterales</taxon>
        <taxon>Enterobacteriaceae</taxon>
        <taxon>Salmonella</taxon>
    </lineage>
</organism>
<sequence>MPLITDLEIRRSKPRDKPYTLSDGNSLSLLIEPSGSKGWRFRYRYDGRP</sequence>
<accession>A0A736VGF9</accession>
<dbReference type="InterPro" id="IPR025166">
    <property type="entry name" value="Integrase_DNA_bind_dom"/>
</dbReference>
<gene>
    <name evidence="4" type="ORF">GNB58_002809</name>
</gene>
<comment type="caution">
    <text evidence="4">The sequence shown here is derived from an EMBL/GenBank/DDBJ whole genome shotgun (WGS) entry which is preliminary data.</text>
</comment>
<evidence type="ECO:0000256" key="1">
    <source>
        <dbReference type="ARBA" id="ARBA00008857"/>
    </source>
</evidence>
<feature type="domain" description="Integrase DNA-binding" evidence="3">
    <location>
        <begin position="4"/>
        <end position="47"/>
    </location>
</feature>
<evidence type="ECO:0000313" key="4">
    <source>
        <dbReference type="EMBL" id="HAE7765847.1"/>
    </source>
</evidence>